<dbReference type="CDD" id="cd04171">
    <property type="entry name" value="SelB"/>
    <property type="match status" value="1"/>
</dbReference>
<evidence type="ECO:0000259" key="9">
    <source>
        <dbReference type="PROSITE" id="PS51722"/>
    </source>
</evidence>
<dbReference type="Gene3D" id="1.10.10.10">
    <property type="entry name" value="Winged helix-like DNA-binding domain superfamily/Winged helix DNA-binding domain"/>
    <property type="match status" value="1"/>
</dbReference>
<dbReference type="PANTHER" id="PTHR43721:SF11">
    <property type="entry name" value="SELENOCYSTEINE-SPECIFIC ELONGATION FACTOR"/>
    <property type="match status" value="1"/>
</dbReference>
<dbReference type="Gene3D" id="3.40.50.300">
    <property type="entry name" value="P-loop containing nucleotide triphosphate hydrolases"/>
    <property type="match status" value="1"/>
</dbReference>
<keyword evidence="10" id="KW-0251">Elongation factor</keyword>
<dbReference type="NCBIfam" id="TIGR00475">
    <property type="entry name" value="selB"/>
    <property type="match status" value="1"/>
</dbReference>
<keyword evidence="3" id="KW-0963">Cytoplasm</keyword>
<comment type="subcellular location">
    <subcellularLocation>
        <location evidence="1">Cytoplasm</location>
    </subcellularLocation>
</comment>
<dbReference type="InterPro" id="IPR015191">
    <property type="entry name" value="SelB_WHD4"/>
</dbReference>
<dbReference type="InterPro" id="IPR009000">
    <property type="entry name" value="Transl_B-barrel_sf"/>
</dbReference>
<reference evidence="11" key="1">
    <citation type="submission" date="2015-08" db="EMBL/GenBank/DDBJ databases">
        <title>Comparative genomics of the Campylobacter concisus group.</title>
        <authorList>
            <person name="Miller W.G."/>
            <person name="Yee E."/>
            <person name="Chapman M.H."/>
            <person name="Huynh S."/>
            <person name="Bono J.L."/>
            <person name="On S.L.W."/>
            <person name="St Leger J."/>
            <person name="Foster G."/>
            <person name="Parker C.T."/>
        </authorList>
    </citation>
    <scope>NUCLEOTIDE SEQUENCE [LARGE SCALE GENOMIC DNA]</scope>
    <source>
        <strain evidence="11">ATCC 33237</strain>
    </source>
</reference>
<dbReference type="SUPFAM" id="SSF46785">
    <property type="entry name" value="Winged helix' DNA-binding domain"/>
    <property type="match status" value="1"/>
</dbReference>
<dbReference type="SUPFAM" id="SSF50447">
    <property type="entry name" value="Translation proteins"/>
    <property type="match status" value="1"/>
</dbReference>
<dbReference type="CDD" id="cd03696">
    <property type="entry name" value="SelB_II"/>
    <property type="match status" value="1"/>
</dbReference>
<dbReference type="InterPro" id="IPR004535">
    <property type="entry name" value="Transl_elong_SelB"/>
</dbReference>
<dbReference type="InterPro" id="IPR005225">
    <property type="entry name" value="Small_GTP-bd"/>
</dbReference>
<dbReference type="InterPro" id="IPR009001">
    <property type="entry name" value="Transl_elong_EF1A/Init_IF2_C"/>
</dbReference>
<gene>
    <name evidence="10" type="primary">selB</name>
    <name evidence="10" type="ORF">CCON33237_0352</name>
</gene>
<evidence type="ECO:0000256" key="6">
    <source>
        <dbReference type="ARBA" id="ARBA00023134"/>
    </source>
</evidence>
<protein>
    <recommendedName>
        <fullName evidence="2">Selenocysteine-specific elongation factor</fullName>
    </recommendedName>
    <alternativeName>
        <fullName evidence="8">SelB translation factor</fullName>
    </alternativeName>
</protein>
<keyword evidence="4" id="KW-0547">Nucleotide-binding</keyword>
<dbReference type="GO" id="GO:0003924">
    <property type="term" value="F:GTPase activity"/>
    <property type="evidence" value="ECO:0007669"/>
    <property type="project" value="InterPro"/>
</dbReference>
<dbReference type="GO" id="GO:0003723">
    <property type="term" value="F:RNA binding"/>
    <property type="evidence" value="ECO:0007669"/>
    <property type="project" value="InterPro"/>
</dbReference>
<feature type="domain" description="Tr-type G" evidence="9">
    <location>
        <begin position="1"/>
        <end position="173"/>
    </location>
</feature>
<dbReference type="GeneID" id="28662020"/>
<dbReference type="GO" id="GO:0005737">
    <property type="term" value="C:cytoplasm"/>
    <property type="evidence" value="ECO:0007669"/>
    <property type="project" value="UniProtKB-SubCell"/>
</dbReference>
<dbReference type="PANTHER" id="PTHR43721">
    <property type="entry name" value="ELONGATION FACTOR TU-RELATED"/>
    <property type="match status" value="1"/>
</dbReference>
<evidence type="ECO:0000313" key="11">
    <source>
        <dbReference type="Proteomes" id="UP000066049"/>
    </source>
</evidence>
<evidence type="ECO:0000256" key="7">
    <source>
        <dbReference type="ARBA" id="ARBA00025526"/>
    </source>
</evidence>
<dbReference type="InterPro" id="IPR031157">
    <property type="entry name" value="G_TR_CS"/>
</dbReference>
<dbReference type="InterPro" id="IPR000795">
    <property type="entry name" value="T_Tr_GTP-bd_dom"/>
</dbReference>
<dbReference type="InterPro" id="IPR027417">
    <property type="entry name" value="P-loop_NTPase"/>
</dbReference>
<evidence type="ECO:0000256" key="5">
    <source>
        <dbReference type="ARBA" id="ARBA00022917"/>
    </source>
</evidence>
<dbReference type="PATRIC" id="fig|199.248.peg.374"/>
<dbReference type="PROSITE" id="PS00301">
    <property type="entry name" value="G_TR_1"/>
    <property type="match status" value="1"/>
</dbReference>
<dbReference type="KEGG" id="ccoc:CCON33237_0352"/>
<dbReference type="GO" id="GO:0003746">
    <property type="term" value="F:translation elongation factor activity"/>
    <property type="evidence" value="ECO:0007669"/>
    <property type="project" value="UniProtKB-KW"/>
</dbReference>
<accession>A0A0M4SAF7</accession>
<dbReference type="SUPFAM" id="SSF52540">
    <property type="entry name" value="P-loop containing nucleoside triphosphate hydrolases"/>
    <property type="match status" value="1"/>
</dbReference>
<dbReference type="InterPro" id="IPR004161">
    <property type="entry name" value="EFTu-like_2"/>
</dbReference>
<sequence>MSLIIGTAGHIDHGKTALIKELNGFEGDNLEEEKKRGITIDLSFSNLSKNDENIAFIDVPGHENLIKTMISGAYGFDACLFVVAANDGLMPQSLEHLEILNLLGVKSVIVALTKCDLVDVATIKLRKKEIRDEISKFKNLQILEIFAVSIKDKASIDELRNYLFTLKAKKRDEEGVFRYYIDRVFSLKGIGNVVTGTVIEGSVNKNEKLFNYDAGKEVLVRSVQSHDKFVDNAGVSSRVALNLTGIELNELKKGQLLSKKGYFRGFREVDAVVTAKNLIHSQSVTFCVGAKNVPAKVLILSQKDDSYFVTFKFQSDMFLKFDEAFVLISDARVIGGGRVLNPVLEPLKKAGKILFLAALLKHDFIGAFSILKEAHKNGFGIISSYQRFGLSHEEAVNVAKKVSNVFVDEKALNIYDLSAIERIKSVVKFMIEKNEFAVFSAQSISLKLAWASQNLAQKALDELESINLISKNDGVYTKKGVDISKLKVRLEEKIYEILESGKLAPTAPYNIYDELEIDRLSGDNALKKLTAMGRVVRLEHNLFITRNSLKMALDKLREIIKNQGFVNVTNAKDALNLSRKYVIAYLEQLDLESDIMKQGNDRVFRG</sequence>
<evidence type="ECO:0000313" key="10">
    <source>
        <dbReference type="EMBL" id="ALF47060.1"/>
    </source>
</evidence>
<dbReference type="InterPro" id="IPR036388">
    <property type="entry name" value="WH-like_DNA-bd_sf"/>
</dbReference>
<organism evidence="10 11">
    <name type="scientific">Campylobacter concisus</name>
    <dbReference type="NCBI Taxonomy" id="199"/>
    <lineage>
        <taxon>Bacteria</taxon>
        <taxon>Pseudomonadati</taxon>
        <taxon>Campylobacterota</taxon>
        <taxon>Epsilonproteobacteria</taxon>
        <taxon>Campylobacterales</taxon>
        <taxon>Campylobacteraceae</taxon>
        <taxon>Campylobacter</taxon>
    </lineage>
</organism>
<evidence type="ECO:0000256" key="1">
    <source>
        <dbReference type="ARBA" id="ARBA00004496"/>
    </source>
</evidence>
<dbReference type="Pfam" id="PF09107">
    <property type="entry name" value="WHD_3rd_SelB"/>
    <property type="match status" value="1"/>
</dbReference>
<dbReference type="InterPro" id="IPR036390">
    <property type="entry name" value="WH_DNA-bd_sf"/>
</dbReference>
<dbReference type="GO" id="GO:0005525">
    <property type="term" value="F:GTP binding"/>
    <property type="evidence" value="ECO:0007669"/>
    <property type="project" value="UniProtKB-KW"/>
</dbReference>
<keyword evidence="6" id="KW-0342">GTP-binding</keyword>
<dbReference type="Proteomes" id="UP000066049">
    <property type="component" value="Chromosome"/>
</dbReference>
<dbReference type="GO" id="GO:0001514">
    <property type="term" value="P:selenocysteine incorporation"/>
    <property type="evidence" value="ECO:0007669"/>
    <property type="project" value="InterPro"/>
</dbReference>
<dbReference type="EMBL" id="CP012541">
    <property type="protein sequence ID" value="ALF47060.1"/>
    <property type="molecule type" value="Genomic_DNA"/>
</dbReference>
<dbReference type="Gene3D" id="2.40.30.10">
    <property type="entry name" value="Translation factors"/>
    <property type="match status" value="1"/>
</dbReference>
<dbReference type="PROSITE" id="PS51722">
    <property type="entry name" value="G_TR_2"/>
    <property type="match status" value="1"/>
</dbReference>
<dbReference type="RefSeq" id="WP_054196137.1">
    <property type="nucleotide sequence ID" value="NZ_CP012541.1"/>
</dbReference>
<evidence type="ECO:0000256" key="3">
    <source>
        <dbReference type="ARBA" id="ARBA00022490"/>
    </source>
</evidence>
<proteinExistence type="predicted"/>
<dbReference type="AlphaFoldDB" id="A0A0M4SAF7"/>
<evidence type="ECO:0000256" key="8">
    <source>
        <dbReference type="ARBA" id="ARBA00031615"/>
    </source>
</evidence>
<dbReference type="Pfam" id="PF00009">
    <property type="entry name" value="GTP_EFTU"/>
    <property type="match status" value="1"/>
</dbReference>
<evidence type="ECO:0000256" key="2">
    <source>
        <dbReference type="ARBA" id="ARBA00015953"/>
    </source>
</evidence>
<dbReference type="InterPro" id="IPR050055">
    <property type="entry name" value="EF-Tu_GTPase"/>
</dbReference>
<name>A0A0M4SAF7_9BACT</name>
<dbReference type="NCBIfam" id="TIGR00231">
    <property type="entry name" value="small_GTP"/>
    <property type="match status" value="1"/>
</dbReference>
<dbReference type="SUPFAM" id="SSF50465">
    <property type="entry name" value="EF-Tu/eEF-1alpha/eIF2-gamma C-terminal domain"/>
    <property type="match status" value="1"/>
</dbReference>
<evidence type="ECO:0000256" key="4">
    <source>
        <dbReference type="ARBA" id="ARBA00022741"/>
    </source>
</evidence>
<comment type="function">
    <text evidence="7">Translation factor necessary for the incorporation of selenocysteine into proteins. It probably replaces EF-Tu for the insertion of selenocysteine directed by the UGA codon. SelB binds GTP and GDP.</text>
</comment>
<dbReference type="Pfam" id="PF03144">
    <property type="entry name" value="GTP_EFTU_D2"/>
    <property type="match status" value="1"/>
</dbReference>
<keyword evidence="5" id="KW-0648">Protein biosynthesis</keyword>